<evidence type="ECO:0000313" key="1">
    <source>
        <dbReference type="EMBL" id="VAW75984.1"/>
    </source>
</evidence>
<organism evidence="1">
    <name type="scientific">hydrothermal vent metagenome</name>
    <dbReference type="NCBI Taxonomy" id="652676"/>
    <lineage>
        <taxon>unclassified sequences</taxon>
        <taxon>metagenomes</taxon>
        <taxon>ecological metagenomes</taxon>
    </lineage>
</organism>
<reference evidence="1" key="1">
    <citation type="submission" date="2018-06" db="EMBL/GenBank/DDBJ databases">
        <authorList>
            <person name="Zhirakovskaya E."/>
        </authorList>
    </citation>
    <scope>NUCLEOTIDE SEQUENCE</scope>
</reference>
<protein>
    <submittedName>
        <fullName evidence="1">Uncharacterized protein</fullName>
    </submittedName>
</protein>
<accession>A0A3B0Z409</accession>
<gene>
    <name evidence="1" type="ORF">MNBD_GAMMA12-2654</name>
</gene>
<sequence length="145" mass="15872">MNYKKYLTVLLCSLFLSTTTLAAVKDELRPKSCNKMRLMTISTKLKLTSSSKCVKYTVKNGGEFHFDVFATNTIVILVQPGGKLLSEEDVFAIINRGGEVKVVDGTVDNLHSEAGSTKVTNDAEINNQSGSALVELDNNIKLKKN</sequence>
<name>A0A3B0Z409_9ZZZZ</name>
<dbReference type="EMBL" id="UOFL01000096">
    <property type="protein sequence ID" value="VAW75984.1"/>
    <property type="molecule type" value="Genomic_DNA"/>
</dbReference>
<proteinExistence type="predicted"/>
<dbReference type="AlphaFoldDB" id="A0A3B0Z409"/>